<dbReference type="AlphaFoldDB" id="A0A4R4E3T1"/>
<evidence type="ECO:0000313" key="1">
    <source>
        <dbReference type="EMBL" id="TCZ71001.1"/>
    </source>
</evidence>
<name>A0A4R4E3T1_9BACT</name>
<dbReference type="EMBL" id="SKFH01000014">
    <property type="protein sequence ID" value="TCZ71001.1"/>
    <property type="molecule type" value="Genomic_DNA"/>
</dbReference>
<keyword evidence="2" id="KW-1185">Reference proteome</keyword>
<sequence length="228" mass="25804">MKKIYRVADNPFDDIEMSTPHLCDFGTDAVPKLEAEFPDEAAAIDAAVRHVTQKRSSVQQLHAGRTTDTSTLDTFLKGVAVTMRTAQARIAVDLGEDSKEFAALYPNGRRTYSQLTKTDAPAQLLTVKKTIEGTGDRLHEPTRRTLLGFHDEWERLRTGQKKTGGDLEAERDERDEGRVELEDALYEALLQVARKYKRNPNAVRRFFDHTLLDPTRYASRERSEPSTP</sequence>
<protein>
    <submittedName>
        <fullName evidence="1">Uncharacterized protein</fullName>
    </submittedName>
</protein>
<dbReference type="RefSeq" id="WP_131852084.1">
    <property type="nucleotide sequence ID" value="NZ_SKFH01000014.1"/>
</dbReference>
<gene>
    <name evidence="1" type="ORF">E0486_10275</name>
</gene>
<organism evidence="1 2">
    <name type="scientific">Flaviaesturariibacter aridisoli</name>
    <dbReference type="NCBI Taxonomy" id="2545761"/>
    <lineage>
        <taxon>Bacteria</taxon>
        <taxon>Pseudomonadati</taxon>
        <taxon>Bacteroidota</taxon>
        <taxon>Chitinophagia</taxon>
        <taxon>Chitinophagales</taxon>
        <taxon>Chitinophagaceae</taxon>
        <taxon>Flaviaestuariibacter</taxon>
    </lineage>
</organism>
<comment type="caution">
    <text evidence="1">The sequence shown here is derived from an EMBL/GenBank/DDBJ whole genome shotgun (WGS) entry which is preliminary data.</text>
</comment>
<reference evidence="1 2" key="1">
    <citation type="submission" date="2019-03" db="EMBL/GenBank/DDBJ databases">
        <authorList>
            <person name="Kim M.K.M."/>
        </authorList>
    </citation>
    <scope>NUCLEOTIDE SEQUENCE [LARGE SCALE GENOMIC DNA]</scope>
    <source>
        <strain evidence="1 2">17J68-15</strain>
    </source>
</reference>
<accession>A0A4R4E3T1</accession>
<evidence type="ECO:0000313" key="2">
    <source>
        <dbReference type="Proteomes" id="UP000295164"/>
    </source>
</evidence>
<proteinExistence type="predicted"/>
<dbReference type="Proteomes" id="UP000295164">
    <property type="component" value="Unassembled WGS sequence"/>
</dbReference>